<comment type="caution">
    <text evidence="2">The sequence shown here is derived from an EMBL/GenBank/DDBJ whole genome shotgun (WGS) entry which is preliminary data.</text>
</comment>
<feature type="domain" description="AAA+ ATPase" evidence="1">
    <location>
        <begin position="129"/>
        <end position="281"/>
    </location>
</feature>
<organism evidence="2 3">
    <name type="scientific">Mycena chlorophos</name>
    <name type="common">Agaric fungus</name>
    <name type="synonym">Agaricus chlorophos</name>
    <dbReference type="NCBI Taxonomy" id="658473"/>
    <lineage>
        <taxon>Eukaryota</taxon>
        <taxon>Fungi</taxon>
        <taxon>Dikarya</taxon>
        <taxon>Basidiomycota</taxon>
        <taxon>Agaricomycotina</taxon>
        <taxon>Agaricomycetes</taxon>
        <taxon>Agaricomycetidae</taxon>
        <taxon>Agaricales</taxon>
        <taxon>Marasmiineae</taxon>
        <taxon>Mycenaceae</taxon>
        <taxon>Mycena</taxon>
    </lineage>
</organism>
<proteinExistence type="predicted"/>
<accession>A0A8H6WHE5</accession>
<keyword evidence="3" id="KW-1185">Reference proteome</keyword>
<dbReference type="SUPFAM" id="SSF52540">
    <property type="entry name" value="P-loop containing nucleoside triphosphate hydrolases"/>
    <property type="match status" value="1"/>
</dbReference>
<sequence>MGFRTSRVSILSVVDGILNAIGRVLGLLKRPRFEPTSVLDLEKTPPLHEAHADILAHLKHREALEDEFAAKVMELLVPLQRTLEEMSDEALPPYPSEPALPGIPPLPQIFFGRDEETVALARHLTNGSEASCVAIVGPEGAGKSALALALLHRPELVGHYGVRRFYLRCPREGTVDHVVQSLATIVGLAQSNDAETFHRVVASLSSSPFASVLVLDGLDQLDPSDLVPLLEALSAIPRLSLVLTTRSPHSLPHSLAAQTSILHLAALSLAASRALFYAVADFPADPSTPSADVDSLLRHTQYLPNAVIELAQRAQYVPLAFLAAECLEAGDLGEAFADP</sequence>
<dbReference type="Proteomes" id="UP000613580">
    <property type="component" value="Unassembled WGS sequence"/>
</dbReference>
<protein>
    <submittedName>
        <fullName evidence="2">AAA domain-containing protein</fullName>
    </submittedName>
</protein>
<reference evidence="2" key="1">
    <citation type="submission" date="2020-05" db="EMBL/GenBank/DDBJ databases">
        <title>Mycena genomes resolve the evolution of fungal bioluminescence.</title>
        <authorList>
            <person name="Tsai I.J."/>
        </authorList>
    </citation>
    <scope>NUCLEOTIDE SEQUENCE</scope>
    <source>
        <strain evidence="2">110903Hualien_Pintung</strain>
    </source>
</reference>
<evidence type="ECO:0000313" key="2">
    <source>
        <dbReference type="EMBL" id="KAF7318734.1"/>
    </source>
</evidence>
<dbReference type="GO" id="GO:0016887">
    <property type="term" value="F:ATP hydrolysis activity"/>
    <property type="evidence" value="ECO:0007669"/>
    <property type="project" value="InterPro"/>
</dbReference>
<dbReference type="InterPro" id="IPR003593">
    <property type="entry name" value="AAA+_ATPase"/>
</dbReference>
<gene>
    <name evidence="2" type="ORF">HMN09_00385700</name>
</gene>
<dbReference type="InterPro" id="IPR027417">
    <property type="entry name" value="P-loop_NTPase"/>
</dbReference>
<name>A0A8H6WHE5_MYCCL</name>
<evidence type="ECO:0000313" key="3">
    <source>
        <dbReference type="Proteomes" id="UP000613580"/>
    </source>
</evidence>
<dbReference type="SMART" id="SM00382">
    <property type="entry name" value="AAA"/>
    <property type="match status" value="1"/>
</dbReference>
<evidence type="ECO:0000259" key="1">
    <source>
        <dbReference type="SMART" id="SM00382"/>
    </source>
</evidence>
<dbReference type="EMBL" id="JACAZE010000004">
    <property type="protein sequence ID" value="KAF7318734.1"/>
    <property type="molecule type" value="Genomic_DNA"/>
</dbReference>
<dbReference type="AlphaFoldDB" id="A0A8H6WHE5"/>
<dbReference type="Gene3D" id="3.40.50.300">
    <property type="entry name" value="P-loop containing nucleotide triphosphate hydrolases"/>
    <property type="match status" value="1"/>
</dbReference>
<dbReference type="InterPro" id="IPR049945">
    <property type="entry name" value="AAA_22"/>
</dbReference>
<dbReference type="Pfam" id="PF13401">
    <property type="entry name" value="AAA_22"/>
    <property type="match status" value="1"/>
</dbReference>
<dbReference type="OrthoDB" id="3037792at2759"/>